<feature type="transmembrane region" description="Helical" evidence="1">
    <location>
        <begin position="37"/>
        <end position="62"/>
    </location>
</feature>
<keyword evidence="1" id="KW-1133">Transmembrane helix</keyword>
<dbReference type="EMBL" id="BSOB01000025">
    <property type="protein sequence ID" value="GLQ93923.1"/>
    <property type="molecule type" value="Genomic_DNA"/>
</dbReference>
<comment type="caution">
    <text evidence="2">The sequence shown here is derived from an EMBL/GenBank/DDBJ whole genome shotgun (WGS) entry which is preliminary data.</text>
</comment>
<reference evidence="3" key="1">
    <citation type="journal article" date="2019" name="Int. J. Syst. Evol. Microbiol.">
        <title>The Global Catalogue of Microorganisms (GCM) 10K type strain sequencing project: providing services to taxonomists for standard genome sequencing and annotation.</title>
        <authorList>
            <consortium name="The Broad Institute Genomics Platform"/>
            <consortium name="The Broad Institute Genome Sequencing Center for Infectious Disease"/>
            <person name="Wu L."/>
            <person name="Ma J."/>
        </authorList>
    </citation>
    <scope>NUCLEOTIDE SEQUENCE [LARGE SCALE GENOMIC DNA]</scope>
    <source>
        <strain evidence="3">NBRC 111980</strain>
    </source>
</reference>
<protein>
    <submittedName>
        <fullName evidence="2">Uncharacterized protein</fullName>
    </submittedName>
</protein>
<feature type="transmembrane region" description="Helical" evidence="1">
    <location>
        <begin position="106"/>
        <end position="123"/>
    </location>
</feature>
<keyword evidence="1" id="KW-0812">Transmembrane</keyword>
<feature type="transmembrane region" description="Helical" evidence="1">
    <location>
        <begin position="12"/>
        <end position="31"/>
    </location>
</feature>
<organism evidence="2 3">
    <name type="scientific">Dyella acidisoli</name>
    <dbReference type="NCBI Taxonomy" id="1867834"/>
    <lineage>
        <taxon>Bacteria</taxon>
        <taxon>Pseudomonadati</taxon>
        <taxon>Pseudomonadota</taxon>
        <taxon>Gammaproteobacteria</taxon>
        <taxon>Lysobacterales</taxon>
        <taxon>Rhodanobacteraceae</taxon>
        <taxon>Dyella</taxon>
    </lineage>
</organism>
<keyword evidence="3" id="KW-1185">Reference proteome</keyword>
<dbReference type="Proteomes" id="UP001156670">
    <property type="component" value="Unassembled WGS sequence"/>
</dbReference>
<gene>
    <name evidence="2" type="ORF">GCM10007901_28740</name>
</gene>
<evidence type="ECO:0000313" key="3">
    <source>
        <dbReference type="Proteomes" id="UP001156670"/>
    </source>
</evidence>
<sequence>MPRFSLKQYQPRVLIAMAIYTVFIMFVWPLVSKTTSLPLKVLLAVAPTVPVLYVIAQMARLIRNSDELERHTHLVALSTATAVVSALTFVAGFLVTAGVVKLDGSSLLWVYPAMVFCYGLVRWRLIRSYGGSMYCDEELSIKPYVFLMLFGVVLLFAGVPLTGHVNERELGFVYGTGGAFIVCGLLFMAVHWYKRKYRSE</sequence>
<feature type="transmembrane region" description="Helical" evidence="1">
    <location>
        <begin position="144"/>
        <end position="165"/>
    </location>
</feature>
<evidence type="ECO:0000313" key="2">
    <source>
        <dbReference type="EMBL" id="GLQ93923.1"/>
    </source>
</evidence>
<keyword evidence="1" id="KW-0472">Membrane</keyword>
<proteinExistence type="predicted"/>
<evidence type="ECO:0000256" key="1">
    <source>
        <dbReference type="SAM" id="Phobius"/>
    </source>
</evidence>
<accession>A0ABQ5XSG0</accession>
<name>A0ABQ5XSG0_9GAMM</name>
<feature type="transmembrane region" description="Helical" evidence="1">
    <location>
        <begin position="171"/>
        <end position="193"/>
    </location>
</feature>
<feature type="transmembrane region" description="Helical" evidence="1">
    <location>
        <begin position="74"/>
        <end position="100"/>
    </location>
</feature>
<dbReference type="RefSeq" id="WP_284321618.1">
    <property type="nucleotide sequence ID" value="NZ_BSOB01000025.1"/>
</dbReference>